<proteinExistence type="predicted"/>
<gene>
    <name evidence="1" type="ORF">MNOR_LOCUS3834</name>
</gene>
<protein>
    <submittedName>
        <fullName evidence="1">Uncharacterized protein</fullName>
    </submittedName>
</protein>
<dbReference type="Proteomes" id="UP001497623">
    <property type="component" value="Unassembled WGS sequence"/>
</dbReference>
<name>A0AAV2PRP0_MEGNR</name>
<accession>A0AAV2PRP0</accession>
<keyword evidence="2" id="KW-1185">Reference proteome</keyword>
<evidence type="ECO:0000313" key="2">
    <source>
        <dbReference type="Proteomes" id="UP001497623"/>
    </source>
</evidence>
<dbReference type="AlphaFoldDB" id="A0AAV2PRP0"/>
<organism evidence="1 2">
    <name type="scientific">Meganyctiphanes norvegica</name>
    <name type="common">Northern krill</name>
    <name type="synonym">Thysanopoda norvegica</name>
    <dbReference type="NCBI Taxonomy" id="48144"/>
    <lineage>
        <taxon>Eukaryota</taxon>
        <taxon>Metazoa</taxon>
        <taxon>Ecdysozoa</taxon>
        <taxon>Arthropoda</taxon>
        <taxon>Crustacea</taxon>
        <taxon>Multicrustacea</taxon>
        <taxon>Malacostraca</taxon>
        <taxon>Eumalacostraca</taxon>
        <taxon>Eucarida</taxon>
        <taxon>Euphausiacea</taxon>
        <taxon>Euphausiidae</taxon>
        <taxon>Meganyctiphanes</taxon>
    </lineage>
</organism>
<dbReference type="EMBL" id="CAXKWB010001352">
    <property type="protein sequence ID" value="CAL4064082.1"/>
    <property type="molecule type" value="Genomic_DNA"/>
</dbReference>
<sequence length="110" mass="12187">PEDTNVIDDILASQDSLQEEHVFVLRPNSYSNASLLGTTSQDGLLPRLLQRIKKLPGSKPRFLVSEGKDAGNCLTWFKDLPGSLALDNRLLMPEIPELVFVLKATNINEV</sequence>
<comment type="caution">
    <text evidence="1">The sequence shown here is derived from an EMBL/GenBank/DDBJ whole genome shotgun (WGS) entry which is preliminary data.</text>
</comment>
<feature type="non-terminal residue" evidence="1">
    <location>
        <position position="1"/>
    </location>
</feature>
<evidence type="ECO:0000313" key="1">
    <source>
        <dbReference type="EMBL" id="CAL4064082.1"/>
    </source>
</evidence>
<feature type="non-terminal residue" evidence="1">
    <location>
        <position position="110"/>
    </location>
</feature>
<reference evidence="1 2" key="1">
    <citation type="submission" date="2024-05" db="EMBL/GenBank/DDBJ databases">
        <authorList>
            <person name="Wallberg A."/>
        </authorList>
    </citation>
    <scope>NUCLEOTIDE SEQUENCE [LARGE SCALE GENOMIC DNA]</scope>
</reference>